<sequence>MNDPGQTPASYWAATAAPLSPGIEGFEGNEQADVVIVGAGFTGLTTGLHLAERGVDVLVIDANEPGWGASGRNNGQVVAALKHEPHEIEEAFGTERGKKLIEAIGQAPDMVFGIIARYGIQCDAKRNGIITAAHSPNALLNLQKRTDVWRSRGAPLSMLPRNEMADRTGTTYYLGGSYDPRGGAINPLAYARGLAGAVLSAGGRLRSDARVTRIVRSGGRHILELAKGTISAGKIIIATNAYTDDLWPGLKKTFIPVRTPQLVSKPLPLGSLATILPSGEIMSDLRKLMFGVRIQPGNRLHLGGGGGTSGADREGSYRNMVRLCCQVFPFLPDMEWEYRWTGFMAMTPDFYPRLFELAPGIAACLGYSGRGIGTATLLGQELAKWASDTTRIDELVLPLSHYRELPYYPFKEILVETAIKYYDARDRLVHALSHGR</sequence>
<keyword evidence="1 3" id="KW-0560">Oxidoreductase</keyword>
<dbReference type="Gene3D" id="3.50.50.60">
    <property type="entry name" value="FAD/NAD(P)-binding domain"/>
    <property type="match status" value="1"/>
</dbReference>
<evidence type="ECO:0000313" key="4">
    <source>
        <dbReference type="Proteomes" id="UP001595711"/>
    </source>
</evidence>
<evidence type="ECO:0000313" key="3">
    <source>
        <dbReference type="EMBL" id="MFC3678387.1"/>
    </source>
</evidence>
<evidence type="ECO:0000259" key="2">
    <source>
        <dbReference type="Pfam" id="PF01266"/>
    </source>
</evidence>
<dbReference type="SUPFAM" id="SSF51905">
    <property type="entry name" value="FAD/NAD(P)-binding domain"/>
    <property type="match status" value="1"/>
</dbReference>
<dbReference type="PANTHER" id="PTHR13847">
    <property type="entry name" value="SARCOSINE DEHYDROGENASE-RELATED"/>
    <property type="match status" value="1"/>
</dbReference>
<dbReference type="PANTHER" id="PTHR13847:SF281">
    <property type="entry name" value="FAD DEPENDENT OXIDOREDUCTASE DOMAIN-CONTAINING PROTEIN"/>
    <property type="match status" value="1"/>
</dbReference>
<dbReference type="EMBL" id="JBHRYJ010000008">
    <property type="protein sequence ID" value="MFC3678387.1"/>
    <property type="molecule type" value="Genomic_DNA"/>
</dbReference>
<dbReference type="EC" id="1.-.-.-" evidence="3"/>
<dbReference type="InterPro" id="IPR036188">
    <property type="entry name" value="FAD/NAD-bd_sf"/>
</dbReference>
<accession>A0ABV7VNU9</accession>
<gene>
    <name evidence="3" type="ORF">ACFOOQ_22770</name>
</gene>
<keyword evidence="4" id="KW-1185">Reference proteome</keyword>
<dbReference type="Proteomes" id="UP001595711">
    <property type="component" value="Unassembled WGS sequence"/>
</dbReference>
<evidence type="ECO:0000256" key="1">
    <source>
        <dbReference type="ARBA" id="ARBA00023002"/>
    </source>
</evidence>
<comment type="caution">
    <text evidence="3">The sequence shown here is derived from an EMBL/GenBank/DDBJ whole genome shotgun (WGS) entry which is preliminary data.</text>
</comment>
<dbReference type="GO" id="GO:0016491">
    <property type="term" value="F:oxidoreductase activity"/>
    <property type="evidence" value="ECO:0007669"/>
    <property type="project" value="UniProtKB-KW"/>
</dbReference>
<name>A0ABV7VNU9_9PROT</name>
<feature type="domain" description="FAD dependent oxidoreductase" evidence="2">
    <location>
        <begin position="33"/>
        <end position="385"/>
    </location>
</feature>
<proteinExistence type="predicted"/>
<protein>
    <submittedName>
        <fullName evidence="3">NAD(P)/FAD-dependent oxidoreductase</fullName>
        <ecNumber evidence="3">1.-.-.-</ecNumber>
    </submittedName>
</protein>
<reference evidence="4" key="1">
    <citation type="journal article" date="2019" name="Int. J. Syst. Evol. Microbiol.">
        <title>The Global Catalogue of Microorganisms (GCM) 10K type strain sequencing project: providing services to taxonomists for standard genome sequencing and annotation.</title>
        <authorList>
            <consortium name="The Broad Institute Genomics Platform"/>
            <consortium name="The Broad Institute Genome Sequencing Center for Infectious Disease"/>
            <person name="Wu L."/>
            <person name="Ma J."/>
        </authorList>
    </citation>
    <scope>NUCLEOTIDE SEQUENCE [LARGE SCALE GENOMIC DNA]</scope>
    <source>
        <strain evidence="4">KCTC 42182</strain>
    </source>
</reference>
<dbReference type="Pfam" id="PF01266">
    <property type="entry name" value="DAO"/>
    <property type="match status" value="1"/>
</dbReference>
<dbReference type="Gene3D" id="3.30.9.10">
    <property type="entry name" value="D-Amino Acid Oxidase, subunit A, domain 2"/>
    <property type="match status" value="1"/>
</dbReference>
<dbReference type="RefSeq" id="WP_379730019.1">
    <property type="nucleotide sequence ID" value="NZ_JBHRYJ010000008.1"/>
</dbReference>
<organism evidence="3 4">
    <name type="scientific">Ferrovibrio xuzhouensis</name>
    <dbReference type="NCBI Taxonomy" id="1576914"/>
    <lineage>
        <taxon>Bacteria</taxon>
        <taxon>Pseudomonadati</taxon>
        <taxon>Pseudomonadota</taxon>
        <taxon>Alphaproteobacteria</taxon>
        <taxon>Rhodospirillales</taxon>
        <taxon>Rhodospirillaceae</taxon>
        <taxon>Ferrovibrio</taxon>
    </lineage>
</organism>
<dbReference type="InterPro" id="IPR006076">
    <property type="entry name" value="FAD-dep_OxRdtase"/>
</dbReference>